<dbReference type="PROSITE" id="PS50887">
    <property type="entry name" value="GGDEF"/>
    <property type="match status" value="1"/>
</dbReference>
<feature type="transmembrane region" description="Helical" evidence="1">
    <location>
        <begin position="39"/>
        <end position="59"/>
    </location>
</feature>
<comment type="caution">
    <text evidence="4">The sequence shown here is derived from an EMBL/GenBank/DDBJ whole genome shotgun (WGS) entry which is preliminary data.</text>
</comment>
<dbReference type="Pfam" id="PF00990">
    <property type="entry name" value="GGDEF"/>
    <property type="match status" value="1"/>
</dbReference>
<evidence type="ECO:0000313" key="5">
    <source>
        <dbReference type="Proteomes" id="UP000776276"/>
    </source>
</evidence>
<dbReference type="PROSITE" id="PS50883">
    <property type="entry name" value="EAL"/>
    <property type="match status" value="1"/>
</dbReference>
<reference evidence="4 5" key="1">
    <citation type="submission" date="2021-06" db="EMBL/GenBank/DDBJ databases">
        <title>Sphingomonas sp. XMGL2, whole genome shotgun sequencing project.</title>
        <authorList>
            <person name="Zhao G."/>
            <person name="Shen L."/>
        </authorList>
    </citation>
    <scope>NUCLEOTIDE SEQUENCE [LARGE SCALE GENOMIC DNA]</scope>
    <source>
        <strain evidence="4 5">XMGL2</strain>
    </source>
</reference>
<feature type="transmembrane region" description="Helical" evidence="1">
    <location>
        <begin position="107"/>
        <end position="126"/>
    </location>
</feature>
<feature type="transmembrane region" description="Helical" evidence="1">
    <location>
        <begin position="65"/>
        <end position="86"/>
    </location>
</feature>
<feature type="domain" description="EAL" evidence="2">
    <location>
        <begin position="514"/>
        <end position="765"/>
    </location>
</feature>
<dbReference type="InterPro" id="IPR052155">
    <property type="entry name" value="Biofilm_reg_signaling"/>
</dbReference>
<accession>A0ABS6BDA0</accession>
<protein>
    <submittedName>
        <fullName evidence="4">EAL domain-containing protein</fullName>
    </submittedName>
</protein>
<gene>
    <name evidence="4" type="ORF">KOF26_00290</name>
</gene>
<dbReference type="CDD" id="cd01948">
    <property type="entry name" value="EAL"/>
    <property type="match status" value="1"/>
</dbReference>
<feature type="transmembrane region" description="Helical" evidence="1">
    <location>
        <begin position="132"/>
        <end position="150"/>
    </location>
</feature>
<evidence type="ECO:0000256" key="1">
    <source>
        <dbReference type="SAM" id="Phobius"/>
    </source>
</evidence>
<keyword evidence="1" id="KW-0472">Membrane</keyword>
<dbReference type="CDD" id="cd01949">
    <property type="entry name" value="GGDEF"/>
    <property type="match status" value="1"/>
</dbReference>
<dbReference type="EMBL" id="JAHKRT010000001">
    <property type="protein sequence ID" value="MBU3076290.1"/>
    <property type="molecule type" value="Genomic_DNA"/>
</dbReference>
<name>A0ABS6BDA0_9SPHN</name>
<dbReference type="InterPro" id="IPR000160">
    <property type="entry name" value="GGDEF_dom"/>
</dbReference>
<dbReference type="SMART" id="SM00052">
    <property type="entry name" value="EAL"/>
    <property type="match status" value="1"/>
</dbReference>
<keyword evidence="1" id="KW-1133">Transmembrane helix</keyword>
<feature type="transmembrane region" description="Helical" evidence="1">
    <location>
        <begin position="181"/>
        <end position="199"/>
    </location>
</feature>
<dbReference type="Proteomes" id="UP000776276">
    <property type="component" value="Unassembled WGS sequence"/>
</dbReference>
<dbReference type="NCBIfam" id="TIGR00254">
    <property type="entry name" value="GGDEF"/>
    <property type="match status" value="1"/>
</dbReference>
<keyword evidence="5" id="KW-1185">Reference proteome</keyword>
<dbReference type="Pfam" id="PF00563">
    <property type="entry name" value="EAL"/>
    <property type="match status" value="1"/>
</dbReference>
<keyword evidence="1" id="KW-0812">Transmembrane</keyword>
<sequence length="768" mass="84047">MVGPPVIARLAASVAALFATQSRNPELLRERRIALSRMVPLLYTILIANTWGLAVTFIGKAPSLVTFYIPVVLSLVCCVRLVQWWPRRNVVPPPEVITRELRSTDRLGVLLSAWINVWCFTLFPYADDITKGHIAFFVAITLLSSMFCLIAAQSTALIVASLVGMANFIFFMMTGNANLESMAVTLFVVTLAAVVIVITQNQHFTHMVNARTEARQKHEEQGRLLRMIDDMPIAAMTIDPASFVITYANKAAVRLVEQLEHLLPIKASELVGTSTDIFHAVPDRQRRIIDDPASLPFHSRTPLGNEIVDLQLAAVTANDGSRIGLMLTLAIVTKEVEAERHIWHLARYDALTQLANRSTFHEALRRHLEARLPAALLFIDLDGFKLVNDTRGHRAGDRLLVQVADRLRSICEAPGASLARLGGDEFAVLIPHSEDADARALAVRVIGLLSEPYDLDPGQVRIGASVGIALAPEQGETGELLLARADIALYAAKSAGKGVALVFAPEMEARIQERVLLEGQLREALQDRQGLSVFYQPIVSIKTGQVTAREALVRWYHPVRGWIPPSEFVPVAEQSGLIDALGEFVLTTACRDAALWEDGARVAVNVSAAQLGRDLVAQHILSALVNSRLAPDRLEVEVTETALLDEGRDVIGDLRRIRALGVRVALDDFGTGFSSLAHLRLFPFDKIKIDGSFVKEATSRPDCAAIVRAVADLGRRLGVTTVAEGVETRAQYACVREEGCTEVQGYLIGRPAPNGEEDELEMVDSCQA</sequence>
<dbReference type="PANTHER" id="PTHR44757">
    <property type="entry name" value="DIGUANYLATE CYCLASE DGCP"/>
    <property type="match status" value="1"/>
</dbReference>
<evidence type="ECO:0000259" key="2">
    <source>
        <dbReference type="PROSITE" id="PS50883"/>
    </source>
</evidence>
<evidence type="ECO:0000313" key="4">
    <source>
        <dbReference type="EMBL" id="MBU3076290.1"/>
    </source>
</evidence>
<organism evidence="4 5">
    <name type="scientific">Sphingomonas quercus</name>
    <dbReference type="NCBI Taxonomy" id="2842451"/>
    <lineage>
        <taxon>Bacteria</taxon>
        <taxon>Pseudomonadati</taxon>
        <taxon>Pseudomonadota</taxon>
        <taxon>Alphaproteobacteria</taxon>
        <taxon>Sphingomonadales</taxon>
        <taxon>Sphingomonadaceae</taxon>
        <taxon>Sphingomonas</taxon>
    </lineage>
</organism>
<proteinExistence type="predicted"/>
<evidence type="ECO:0000259" key="3">
    <source>
        <dbReference type="PROSITE" id="PS50887"/>
    </source>
</evidence>
<feature type="domain" description="GGDEF" evidence="3">
    <location>
        <begin position="372"/>
        <end position="505"/>
    </location>
</feature>
<dbReference type="PANTHER" id="PTHR44757:SF2">
    <property type="entry name" value="BIOFILM ARCHITECTURE MAINTENANCE PROTEIN MBAA"/>
    <property type="match status" value="1"/>
</dbReference>
<dbReference type="InterPro" id="IPR001633">
    <property type="entry name" value="EAL_dom"/>
</dbReference>
<dbReference type="SMART" id="SM00267">
    <property type="entry name" value="GGDEF"/>
    <property type="match status" value="1"/>
</dbReference>